<dbReference type="EMBL" id="MU857802">
    <property type="protein sequence ID" value="KAK4243576.1"/>
    <property type="molecule type" value="Genomic_DNA"/>
</dbReference>
<dbReference type="Proteomes" id="UP001303647">
    <property type="component" value="Unassembled WGS sequence"/>
</dbReference>
<protein>
    <submittedName>
        <fullName evidence="2">Uncharacterized protein</fullName>
    </submittedName>
</protein>
<evidence type="ECO:0000313" key="2">
    <source>
        <dbReference type="EMBL" id="KAK4243576.1"/>
    </source>
</evidence>
<organism evidence="2 3">
    <name type="scientific">Corynascus novoguineensis</name>
    <dbReference type="NCBI Taxonomy" id="1126955"/>
    <lineage>
        <taxon>Eukaryota</taxon>
        <taxon>Fungi</taxon>
        <taxon>Dikarya</taxon>
        <taxon>Ascomycota</taxon>
        <taxon>Pezizomycotina</taxon>
        <taxon>Sordariomycetes</taxon>
        <taxon>Sordariomycetidae</taxon>
        <taxon>Sordariales</taxon>
        <taxon>Chaetomiaceae</taxon>
        <taxon>Corynascus</taxon>
    </lineage>
</organism>
<comment type="caution">
    <text evidence="2">The sequence shown here is derived from an EMBL/GenBank/DDBJ whole genome shotgun (WGS) entry which is preliminary data.</text>
</comment>
<sequence length="264" mass="28129">AEDGTDGDGDVVSPFSGLGGPAWEWLHDHGAGLISPVSGLLPTWSHRERYNEAKGLVSECIGADAIIDALGSHARRPETADPAADADAVALDHRDWALYVNIGYRGINQTCVEASDASLLRRAFNSACDLGLYRAGAFGDWILPCRSPRAAAFRSICNLLKIAEHSVAVAWLGFEWIVPPLSRGDSTPKDPTSTNREELQRQRSSIPRYDSDAGEKVGDATAAWQPVKVISILLDSDSDGDPSYRSSAASTAGGNGHDAFPPMS</sequence>
<proteinExistence type="predicted"/>
<name>A0AAN7CK35_9PEZI</name>
<evidence type="ECO:0000313" key="3">
    <source>
        <dbReference type="Proteomes" id="UP001303647"/>
    </source>
</evidence>
<reference evidence="2" key="1">
    <citation type="journal article" date="2023" name="Mol. Phylogenet. Evol.">
        <title>Genome-scale phylogeny and comparative genomics of the fungal order Sordariales.</title>
        <authorList>
            <person name="Hensen N."/>
            <person name="Bonometti L."/>
            <person name="Westerberg I."/>
            <person name="Brannstrom I.O."/>
            <person name="Guillou S."/>
            <person name="Cros-Aarteil S."/>
            <person name="Calhoun S."/>
            <person name="Haridas S."/>
            <person name="Kuo A."/>
            <person name="Mondo S."/>
            <person name="Pangilinan J."/>
            <person name="Riley R."/>
            <person name="LaButti K."/>
            <person name="Andreopoulos B."/>
            <person name="Lipzen A."/>
            <person name="Chen C."/>
            <person name="Yan M."/>
            <person name="Daum C."/>
            <person name="Ng V."/>
            <person name="Clum A."/>
            <person name="Steindorff A."/>
            <person name="Ohm R.A."/>
            <person name="Martin F."/>
            <person name="Silar P."/>
            <person name="Natvig D.O."/>
            <person name="Lalanne C."/>
            <person name="Gautier V."/>
            <person name="Ament-Velasquez S.L."/>
            <person name="Kruys A."/>
            <person name="Hutchinson M.I."/>
            <person name="Powell A.J."/>
            <person name="Barry K."/>
            <person name="Miller A.N."/>
            <person name="Grigoriev I.V."/>
            <person name="Debuchy R."/>
            <person name="Gladieux P."/>
            <person name="Hiltunen Thoren M."/>
            <person name="Johannesson H."/>
        </authorList>
    </citation>
    <scope>NUCLEOTIDE SEQUENCE</scope>
    <source>
        <strain evidence="2">CBS 359.72</strain>
    </source>
</reference>
<gene>
    <name evidence="2" type="ORF">C7999DRAFT_36101</name>
</gene>
<accession>A0AAN7CK35</accession>
<reference evidence="2" key="2">
    <citation type="submission" date="2023-05" db="EMBL/GenBank/DDBJ databases">
        <authorList>
            <consortium name="Lawrence Berkeley National Laboratory"/>
            <person name="Steindorff A."/>
            <person name="Hensen N."/>
            <person name="Bonometti L."/>
            <person name="Westerberg I."/>
            <person name="Brannstrom I.O."/>
            <person name="Guillou S."/>
            <person name="Cros-Aarteil S."/>
            <person name="Calhoun S."/>
            <person name="Haridas S."/>
            <person name="Kuo A."/>
            <person name="Mondo S."/>
            <person name="Pangilinan J."/>
            <person name="Riley R."/>
            <person name="Labutti K."/>
            <person name="Andreopoulos B."/>
            <person name="Lipzen A."/>
            <person name="Chen C."/>
            <person name="Yanf M."/>
            <person name="Daum C."/>
            <person name="Ng V."/>
            <person name="Clum A."/>
            <person name="Ohm R."/>
            <person name="Martin F."/>
            <person name="Silar P."/>
            <person name="Natvig D."/>
            <person name="Lalanne C."/>
            <person name="Gautier V."/>
            <person name="Ament-Velasquez S.L."/>
            <person name="Kruys A."/>
            <person name="Hutchinson M.I."/>
            <person name="Powell A.J."/>
            <person name="Barry K."/>
            <person name="Miller A.N."/>
            <person name="Grigoriev I.V."/>
            <person name="Debuchy R."/>
            <person name="Gladieux P."/>
            <person name="Thoren M.H."/>
            <person name="Johannesson H."/>
        </authorList>
    </citation>
    <scope>NUCLEOTIDE SEQUENCE</scope>
    <source>
        <strain evidence="2">CBS 359.72</strain>
    </source>
</reference>
<evidence type="ECO:0000256" key="1">
    <source>
        <dbReference type="SAM" id="MobiDB-lite"/>
    </source>
</evidence>
<feature type="region of interest" description="Disordered" evidence="1">
    <location>
        <begin position="183"/>
        <end position="217"/>
    </location>
</feature>
<feature type="non-terminal residue" evidence="2">
    <location>
        <position position="1"/>
    </location>
</feature>
<keyword evidence="3" id="KW-1185">Reference proteome</keyword>
<dbReference type="AlphaFoldDB" id="A0AAN7CK35"/>
<feature type="region of interest" description="Disordered" evidence="1">
    <location>
        <begin position="236"/>
        <end position="264"/>
    </location>
</feature>